<name>A0A1Y2K066_9PROT</name>
<keyword evidence="2" id="KW-1133">Transmembrane helix</keyword>
<gene>
    <name evidence="3" type="ORF">MAIT1_00567</name>
</gene>
<feature type="region of interest" description="Disordered" evidence="1">
    <location>
        <begin position="42"/>
        <end position="63"/>
    </location>
</feature>
<evidence type="ECO:0000256" key="2">
    <source>
        <dbReference type="SAM" id="Phobius"/>
    </source>
</evidence>
<accession>A0A1Y2K066</accession>
<dbReference type="STRING" id="1434232.MAIT1_00567"/>
<dbReference type="Proteomes" id="UP000194003">
    <property type="component" value="Unassembled WGS sequence"/>
</dbReference>
<evidence type="ECO:0000313" key="4">
    <source>
        <dbReference type="Proteomes" id="UP000194003"/>
    </source>
</evidence>
<protein>
    <submittedName>
        <fullName evidence="3">Uncharacterized protein</fullName>
    </submittedName>
</protein>
<sequence>MSDQHLENTLGQMSPELGKELQGLEALQNKMSQHSQSQDAAIQAMQQLQSGGDPGATVAQMGGAPEMSSGGLIGDMDGVGLSAALFFSIVGIAWFRYGKNAPSMLALICGVALMLYSYWVQDTVWIVVVGLGLSFLPFLTARGSSSRF</sequence>
<evidence type="ECO:0000256" key="1">
    <source>
        <dbReference type="SAM" id="MobiDB-lite"/>
    </source>
</evidence>
<organism evidence="3 4">
    <name type="scientific">Magnetofaba australis IT-1</name>
    <dbReference type="NCBI Taxonomy" id="1434232"/>
    <lineage>
        <taxon>Bacteria</taxon>
        <taxon>Pseudomonadati</taxon>
        <taxon>Pseudomonadota</taxon>
        <taxon>Magnetococcia</taxon>
        <taxon>Magnetococcales</taxon>
        <taxon>Magnetococcaceae</taxon>
        <taxon>Magnetofaba</taxon>
    </lineage>
</organism>
<dbReference type="AlphaFoldDB" id="A0A1Y2K066"/>
<proteinExistence type="predicted"/>
<dbReference type="RefSeq" id="WP_085446532.1">
    <property type="nucleotide sequence ID" value="NZ_LVJN01000021.1"/>
</dbReference>
<keyword evidence="2" id="KW-0812">Transmembrane</keyword>
<feature type="transmembrane region" description="Helical" evidence="2">
    <location>
        <begin position="102"/>
        <end position="119"/>
    </location>
</feature>
<feature type="transmembrane region" description="Helical" evidence="2">
    <location>
        <begin position="125"/>
        <end position="141"/>
    </location>
</feature>
<keyword evidence="4" id="KW-1185">Reference proteome</keyword>
<keyword evidence="2" id="KW-0472">Membrane</keyword>
<comment type="caution">
    <text evidence="3">The sequence shown here is derived from an EMBL/GenBank/DDBJ whole genome shotgun (WGS) entry which is preliminary data.</text>
</comment>
<feature type="transmembrane region" description="Helical" evidence="2">
    <location>
        <begin position="78"/>
        <end position="95"/>
    </location>
</feature>
<reference evidence="3 4" key="1">
    <citation type="journal article" date="2016" name="BMC Genomics">
        <title>Combined genomic and structural analyses of a cultured magnetotactic bacterium reveals its niche adaptation to a dynamic environment.</title>
        <authorList>
            <person name="Araujo A.C."/>
            <person name="Morillo V."/>
            <person name="Cypriano J."/>
            <person name="Teixeira L.C."/>
            <person name="Leao P."/>
            <person name="Lyra S."/>
            <person name="Almeida L.G."/>
            <person name="Bazylinski D.A."/>
            <person name="Vasconcellos A.T."/>
            <person name="Abreu F."/>
            <person name="Lins U."/>
        </authorList>
    </citation>
    <scope>NUCLEOTIDE SEQUENCE [LARGE SCALE GENOMIC DNA]</scope>
    <source>
        <strain evidence="3 4">IT-1</strain>
    </source>
</reference>
<dbReference type="OrthoDB" id="5525782at2"/>
<evidence type="ECO:0000313" key="3">
    <source>
        <dbReference type="EMBL" id="OSM00133.1"/>
    </source>
</evidence>
<dbReference type="EMBL" id="LVJN01000021">
    <property type="protein sequence ID" value="OSM00133.1"/>
    <property type="molecule type" value="Genomic_DNA"/>
</dbReference>